<proteinExistence type="predicted"/>
<evidence type="ECO:0008006" key="2">
    <source>
        <dbReference type="Google" id="ProtNLM"/>
    </source>
</evidence>
<sequence>MPKFLSRAWEKFFEIQHAQPEDIHELLHKLLEDLQIIKYLENSSDAIAPVLPTENLDNSLIPIPSESEGISDDTFDVPFCDNSPFLDVLNDHSEIFFDFNNDCTSSDDVSFEDIDYVEASPLDSKLVSIEDLKNDILCEKLLNINLLIACGLPSSDDFSPINSFKEKSMTFPNPLFDLNDDLFLVMTSRYPMRTFRKTMDECFDSGGDVDEINDFEDGYHNSEGDILYLKSLLNDDLVHHDPSIPMMSVVSILEGFTDEPPLEENNDLFDL</sequence>
<reference evidence="1" key="1">
    <citation type="journal article" date="2019" name="Sci. Rep.">
        <title>Draft genome of Tanacetum cinerariifolium, the natural source of mosquito coil.</title>
        <authorList>
            <person name="Yamashiro T."/>
            <person name="Shiraishi A."/>
            <person name="Satake H."/>
            <person name="Nakayama K."/>
        </authorList>
    </citation>
    <scope>NUCLEOTIDE SEQUENCE</scope>
</reference>
<protein>
    <recommendedName>
        <fullName evidence="2">Reverse transcriptase domain-containing protein</fullName>
    </recommendedName>
</protein>
<dbReference type="EMBL" id="BKCJ010001665">
    <property type="protein sequence ID" value="GEU43125.1"/>
    <property type="molecule type" value="Genomic_DNA"/>
</dbReference>
<accession>A0A6L2K4W9</accession>
<organism evidence="1">
    <name type="scientific">Tanacetum cinerariifolium</name>
    <name type="common">Dalmatian daisy</name>
    <name type="synonym">Chrysanthemum cinerariifolium</name>
    <dbReference type="NCBI Taxonomy" id="118510"/>
    <lineage>
        <taxon>Eukaryota</taxon>
        <taxon>Viridiplantae</taxon>
        <taxon>Streptophyta</taxon>
        <taxon>Embryophyta</taxon>
        <taxon>Tracheophyta</taxon>
        <taxon>Spermatophyta</taxon>
        <taxon>Magnoliopsida</taxon>
        <taxon>eudicotyledons</taxon>
        <taxon>Gunneridae</taxon>
        <taxon>Pentapetalae</taxon>
        <taxon>asterids</taxon>
        <taxon>campanulids</taxon>
        <taxon>Asterales</taxon>
        <taxon>Asteraceae</taxon>
        <taxon>Asteroideae</taxon>
        <taxon>Anthemideae</taxon>
        <taxon>Anthemidinae</taxon>
        <taxon>Tanacetum</taxon>
    </lineage>
</organism>
<name>A0A6L2K4W9_TANCI</name>
<dbReference type="AlphaFoldDB" id="A0A6L2K4W9"/>
<gene>
    <name evidence="1" type="ORF">Tci_015103</name>
</gene>
<comment type="caution">
    <text evidence="1">The sequence shown here is derived from an EMBL/GenBank/DDBJ whole genome shotgun (WGS) entry which is preliminary data.</text>
</comment>
<evidence type="ECO:0000313" key="1">
    <source>
        <dbReference type="EMBL" id="GEU43125.1"/>
    </source>
</evidence>